<dbReference type="InterPro" id="IPR001017">
    <property type="entry name" value="DH_E1"/>
</dbReference>
<dbReference type="Pfam" id="PF00676">
    <property type="entry name" value="E1_dh"/>
    <property type="match status" value="1"/>
</dbReference>
<sequence>SLNLAAMAQFKNGLMSKKFGIPIIFGIVNNQYAMSGQSVGEITGLDFMARRAAGFSTDLMHAEVVDGMDVLAVADSVKRAKDIIKKGDGPVLLEFMTYRYKGHSLSDPLTYRDREELDQWKARDAISTYEKKLKKAKFPADQGAKITEKDIKALSKKVSDRNAAMAAFAAAADFPEGSSMLTHLFSSKTEDKVPEKYSDPKPASPLPEYKRDDKGQINARIAVREAIIEEMARDRRVITFGEDIADYGGAFGVT</sequence>
<dbReference type="AlphaFoldDB" id="X0VJ12"/>
<comment type="caution">
    <text evidence="6">The sequence shown here is derived from an EMBL/GenBank/DDBJ whole genome shotgun (WGS) entry which is preliminary data.</text>
</comment>
<reference evidence="6" key="1">
    <citation type="journal article" date="2014" name="Front. Microbiol.">
        <title>High frequency of phylogenetically diverse reductive dehalogenase-homologous genes in deep subseafloor sedimentary metagenomes.</title>
        <authorList>
            <person name="Kawai M."/>
            <person name="Futagami T."/>
            <person name="Toyoda A."/>
            <person name="Takaki Y."/>
            <person name="Nishi S."/>
            <person name="Hori S."/>
            <person name="Arai W."/>
            <person name="Tsubouchi T."/>
            <person name="Morono Y."/>
            <person name="Uchiyama I."/>
            <person name="Ito T."/>
            <person name="Fujiyama A."/>
            <person name="Inagaki F."/>
            <person name="Takami H."/>
        </authorList>
    </citation>
    <scope>NUCLEOTIDE SEQUENCE</scope>
    <source>
        <strain evidence="6">Expedition CK06-06</strain>
    </source>
</reference>
<gene>
    <name evidence="6" type="ORF">S01H1_60144</name>
</gene>
<dbReference type="EMBL" id="BARS01039383">
    <property type="protein sequence ID" value="GAG18289.1"/>
    <property type="molecule type" value="Genomic_DNA"/>
</dbReference>
<comment type="cofactor">
    <cofactor evidence="1">
        <name>thiamine diphosphate</name>
        <dbReference type="ChEBI" id="CHEBI:58937"/>
    </cofactor>
</comment>
<evidence type="ECO:0000256" key="4">
    <source>
        <dbReference type="SAM" id="MobiDB-lite"/>
    </source>
</evidence>
<proteinExistence type="predicted"/>
<keyword evidence="3" id="KW-0786">Thiamine pyrophosphate</keyword>
<dbReference type="GO" id="GO:0004739">
    <property type="term" value="F:pyruvate dehydrogenase (acetyl-transferring) activity"/>
    <property type="evidence" value="ECO:0007669"/>
    <property type="project" value="TreeGrafter"/>
</dbReference>
<evidence type="ECO:0000313" key="6">
    <source>
        <dbReference type="EMBL" id="GAG18289.1"/>
    </source>
</evidence>
<evidence type="ECO:0000256" key="1">
    <source>
        <dbReference type="ARBA" id="ARBA00001964"/>
    </source>
</evidence>
<evidence type="ECO:0000256" key="2">
    <source>
        <dbReference type="ARBA" id="ARBA00023002"/>
    </source>
</evidence>
<dbReference type="Gene3D" id="3.40.50.970">
    <property type="match status" value="2"/>
</dbReference>
<protein>
    <recommendedName>
        <fullName evidence="5">Dehydrogenase E1 component domain-containing protein</fullName>
    </recommendedName>
</protein>
<evidence type="ECO:0000259" key="5">
    <source>
        <dbReference type="Pfam" id="PF00676"/>
    </source>
</evidence>
<feature type="region of interest" description="Disordered" evidence="4">
    <location>
        <begin position="191"/>
        <end position="212"/>
    </location>
</feature>
<evidence type="ECO:0000256" key="3">
    <source>
        <dbReference type="ARBA" id="ARBA00023052"/>
    </source>
</evidence>
<dbReference type="GO" id="GO:0006086">
    <property type="term" value="P:pyruvate decarboxylation to acetyl-CoA"/>
    <property type="evidence" value="ECO:0007669"/>
    <property type="project" value="TreeGrafter"/>
</dbReference>
<dbReference type="PANTHER" id="PTHR11516">
    <property type="entry name" value="PYRUVATE DEHYDROGENASE E1 COMPONENT, ALPHA SUBUNIT BACTERIAL AND ORGANELLAR"/>
    <property type="match status" value="1"/>
</dbReference>
<dbReference type="PANTHER" id="PTHR11516:SF60">
    <property type="entry name" value="PYRUVATE DEHYDROGENASE E1 COMPONENT SUBUNIT ALPHA"/>
    <property type="match status" value="1"/>
</dbReference>
<dbReference type="InterPro" id="IPR029061">
    <property type="entry name" value="THDP-binding"/>
</dbReference>
<accession>X0VJ12</accession>
<feature type="non-terminal residue" evidence="6">
    <location>
        <position position="254"/>
    </location>
</feature>
<dbReference type="InterPro" id="IPR050642">
    <property type="entry name" value="PDH_E1_Alpha_Subunit"/>
</dbReference>
<dbReference type="SUPFAM" id="SSF52518">
    <property type="entry name" value="Thiamin diphosphate-binding fold (THDP-binding)"/>
    <property type="match status" value="1"/>
</dbReference>
<feature type="domain" description="Dehydrogenase E1 component" evidence="5">
    <location>
        <begin position="15"/>
        <end position="153"/>
    </location>
</feature>
<keyword evidence="2" id="KW-0560">Oxidoreductase</keyword>
<feature type="non-terminal residue" evidence="6">
    <location>
        <position position="1"/>
    </location>
</feature>
<name>X0VJ12_9ZZZZ</name>
<organism evidence="6">
    <name type="scientific">marine sediment metagenome</name>
    <dbReference type="NCBI Taxonomy" id="412755"/>
    <lineage>
        <taxon>unclassified sequences</taxon>
        <taxon>metagenomes</taxon>
        <taxon>ecological metagenomes</taxon>
    </lineage>
</organism>